<keyword evidence="6" id="KW-0406">Ion transport</keyword>
<name>A0A9P6N9L3_9BASI</name>
<keyword evidence="5" id="KW-1133">Transmembrane helix</keyword>
<keyword evidence="2" id="KW-0813">Transport</keyword>
<evidence type="ECO:0000256" key="6">
    <source>
        <dbReference type="ARBA" id="ARBA00023065"/>
    </source>
</evidence>
<protein>
    <submittedName>
        <fullName evidence="9">Uncharacterized protein</fullName>
    </submittedName>
</protein>
<keyword evidence="4" id="KW-0812">Transmembrane</keyword>
<dbReference type="OrthoDB" id="1368at2759"/>
<feature type="compositionally biased region" description="Polar residues" evidence="8">
    <location>
        <begin position="188"/>
        <end position="220"/>
    </location>
</feature>
<dbReference type="EMBL" id="MU167527">
    <property type="protein sequence ID" value="KAG0139756.1"/>
    <property type="molecule type" value="Genomic_DNA"/>
</dbReference>
<dbReference type="GO" id="GO:0005886">
    <property type="term" value="C:plasma membrane"/>
    <property type="evidence" value="ECO:0007669"/>
    <property type="project" value="UniProtKB-SubCell"/>
</dbReference>
<evidence type="ECO:0000256" key="2">
    <source>
        <dbReference type="ARBA" id="ARBA00022448"/>
    </source>
</evidence>
<keyword evidence="3" id="KW-1003">Cell membrane</keyword>
<evidence type="ECO:0000256" key="7">
    <source>
        <dbReference type="ARBA" id="ARBA00023136"/>
    </source>
</evidence>
<dbReference type="PANTHER" id="PTHR33281">
    <property type="entry name" value="UPF0187 PROTEIN YNEE"/>
    <property type="match status" value="1"/>
</dbReference>
<evidence type="ECO:0000256" key="3">
    <source>
        <dbReference type="ARBA" id="ARBA00022475"/>
    </source>
</evidence>
<feature type="region of interest" description="Disordered" evidence="8">
    <location>
        <begin position="187"/>
        <end position="226"/>
    </location>
</feature>
<evidence type="ECO:0000256" key="4">
    <source>
        <dbReference type="ARBA" id="ARBA00022692"/>
    </source>
</evidence>
<accession>A0A9P6N9L3</accession>
<gene>
    <name evidence="9" type="ORF">CROQUDRAFT_69908</name>
</gene>
<sequence length="470" mass="53407">MSKRSLQEHGVSGRRSRSKRDQISYDPFKGPPVTLFIKASTLWTVWPSVLAFTLEALIIALLNRPKYDHHHGAGTSSAYAQYTEARKAWGNVIHHSRALARMIWIHVPDTLSPSDKGSPTNTEINHAILEKKTMINMIEAFSVSLKHHLRGEYGIFHEDLYHFVCFLPKYTSPPYSQPLQASLEKLNKTSSPLASSSGDDGHTDNQSMYSQNSKDGSTIINFPDPLNPPRKLLPSYNPRRKSICDYLPFLRIFRSLWKGTLNITKLRKLSSPVDGSCDNIPLEILWQLDAYITSLRQRKLTDVPTTNSCNAAVLGLADALSTLERVLTTPLPFGYSVHLKTIIWGYLLFLPFQLIGTFRRITVPATCLISFVFLGFMELSEDIENPFGYSSNDLDMDHFCFNIIAKEIDELTSQTQVDPHEYVFAKSNLPLLSYGECRMTEELCKLMTPQEMRKLISRKGKDSRFIYSKF</sequence>
<reference evidence="9" key="1">
    <citation type="submission" date="2013-11" db="EMBL/GenBank/DDBJ databases">
        <title>Genome sequence of the fusiform rust pathogen reveals effectors for host alternation and coevolution with pine.</title>
        <authorList>
            <consortium name="DOE Joint Genome Institute"/>
            <person name="Smith K."/>
            <person name="Pendleton A."/>
            <person name="Kubisiak T."/>
            <person name="Anderson C."/>
            <person name="Salamov A."/>
            <person name="Aerts A."/>
            <person name="Riley R."/>
            <person name="Clum A."/>
            <person name="Lindquist E."/>
            <person name="Ence D."/>
            <person name="Campbell M."/>
            <person name="Kronenberg Z."/>
            <person name="Feau N."/>
            <person name="Dhillon B."/>
            <person name="Hamelin R."/>
            <person name="Burleigh J."/>
            <person name="Smith J."/>
            <person name="Yandell M."/>
            <person name="Nelson C."/>
            <person name="Grigoriev I."/>
            <person name="Davis J."/>
        </authorList>
    </citation>
    <scope>NUCLEOTIDE SEQUENCE</scope>
    <source>
        <strain evidence="9">G11</strain>
    </source>
</reference>
<dbReference type="GO" id="GO:0005254">
    <property type="term" value="F:chloride channel activity"/>
    <property type="evidence" value="ECO:0007669"/>
    <property type="project" value="InterPro"/>
</dbReference>
<proteinExistence type="predicted"/>
<organism evidence="9 10">
    <name type="scientific">Cronartium quercuum f. sp. fusiforme G11</name>
    <dbReference type="NCBI Taxonomy" id="708437"/>
    <lineage>
        <taxon>Eukaryota</taxon>
        <taxon>Fungi</taxon>
        <taxon>Dikarya</taxon>
        <taxon>Basidiomycota</taxon>
        <taxon>Pucciniomycotina</taxon>
        <taxon>Pucciniomycetes</taxon>
        <taxon>Pucciniales</taxon>
        <taxon>Coleosporiaceae</taxon>
        <taxon>Cronartium</taxon>
    </lineage>
</organism>
<keyword evidence="7" id="KW-0472">Membrane</keyword>
<keyword evidence="10" id="KW-1185">Reference proteome</keyword>
<dbReference type="InterPro" id="IPR044669">
    <property type="entry name" value="YneE/VCCN1/2-like"/>
</dbReference>
<evidence type="ECO:0000256" key="8">
    <source>
        <dbReference type="SAM" id="MobiDB-lite"/>
    </source>
</evidence>
<comment type="caution">
    <text evidence="9">The sequence shown here is derived from an EMBL/GenBank/DDBJ whole genome shotgun (WGS) entry which is preliminary data.</text>
</comment>
<evidence type="ECO:0000313" key="9">
    <source>
        <dbReference type="EMBL" id="KAG0139756.1"/>
    </source>
</evidence>
<evidence type="ECO:0000313" key="10">
    <source>
        <dbReference type="Proteomes" id="UP000886653"/>
    </source>
</evidence>
<comment type="subcellular location">
    <subcellularLocation>
        <location evidence="1">Cell membrane</location>
        <topology evidence="1">Multi-pass membrane protein</topology>
    </subcellularLocation>
</comment>
<dbReference type="PANTHER" id="PTHR33281:SF19">
    <property type="entry name" value="VOLTAGE-DEPENDENT ANION CHANNEL-FORMING PROTEIN YNEE"/>
    <property type="match status" value="1"/>
</dbReference>
<feature type="region of interest" description="Disordered" evidence="8">
    <location>
        <begin position="1"/>
        <end position="25"/>
    </location>
</feature>
<dbReference type="Proteomes" id="UP000886653">
    <property type="component" value="Unassembled WGS sequence"/>
</dbReference>
<dbReference type="AlphaFoldDB" id="A0A9P6N9L3"/>
<evidence type="ECO:0000256" key="1">
    <source>
        <dbReference type="ARBA" id="ARBA00004651"/>
    </source>
</evidence>
<dbReference type="Pfam" id="PF25539">
    <property type="entry name" value="Bestrophin_2"/>
    <property type="match status" value="2"/>
</dbReference>
<evidence type="ECO:0000256" key="5">
    <source>
        <dbReference type="ARBA" id="ARBA00022989"/>
    </source>
</evidence>